<organism evidence="1 2">
    <name type="scientific">Papaver somniferum</name>
    <name type="common">Opium poppy</name>
    <dbReference type="NCBI Taxonomy" id="3469"/>
    <lineage>
        <taxon>Eukaryota</taxon>
        <taxon>Viridiplantae</taxon>
        <taxon>Streptophyta</taxon>
        <taxon>Embryophyta</taxon>
        <taxon>Tracheophyta</taxon>
        <taxon>Spermatophyta</taxon>
        <taxon>Magnoliopsida</taxon>
        <taxon>Ranunculales</taxon>
        <taxon>Papaveraceae</taxon>
        <taxon>Papaveroideae</taxon>
        <taxon>Papaver</taxon>
    </lineage>
</organism>
<evidence type="ECO:0000313" key="2">
    <source>
        <dbReference type="Proteomes" id="UP000316621"/>
    </source>
</evidence>
<evidence type="ECO:0000313" key="1">
    <source>
        <dbReference type="EMBL" id="RZC61763.1"/>
    </source>
</evidence>
<name>A0A4Y7JL09_PAPSO</name>
<dbReference type="AlphaFoldDB" id="A0A4Y7JL09"/>
<proteinExistence type="predicted"/>
<protein>
    <submittedName>
        <fullName evidence="1">Uncharacterized protein</fullName>
    </submittedName>
</protein>
<reference evidence="1 2" key="1">
    <citation type="journal article" date="2018" name="Science">
        <title>The opium poppy genome and morphinan production.</title>
        <authorList>
            <person name="Guo L."/>
            <person name="Winzer T."/>
            <person name="Yang X."/>
            <person name="Li Y."/>
            <person name="Ning Z."/>
            <person name="He Z."/>
            <person name="Teodor R."/>
            <person name="Lu Y."/>
            <person name="Bowser T.A."/>
            <person name="Graham I.A."/>
            <person name="Ye K."/>
        </authorList>
    </citation>
    <scope>NUCLEOTIDE SEQUENCE [LARGE SCALE GENOMIC DNA]</scope>
    <source>
        <strain evidence="2">cv. HN1</strain>
        <tissue evidence="1">Leaves</tissue>
    </source>
</reference>
<accession>A0A4Y7JL09</accession>
<dbReference type="Proteomes" id="UP000316621">
    <property type="component" value="Chromosome 5"/>
</dbReference>
<dbReference type="EMBL" id="CM010719">
    <property type="protein sequence ID" value="RZC61763.1"/>
    <property type="molecule type" value="Genomic_DNA"/>
</dbReference>
<sequence length="75" mass="8586">MFNELKSFKGERRAEEYFCRIFAGTHLGTACDAFLIRSFKACVWITSILDPSKTKHSLGVKKTVRQRTTLLQSES</sequence>
<gene>
    <name evidence="1" type="ORF">C5167_023537</name>
</gene>
<keyword evidence="2" id="KW-1185">Reference proteome</keyword>
<dbReference type="Gramene" id="RZC61763">
    <property type="protein sequence ID" value="RZC61763"/>
    <property type="gene ID" value="C5167_023537"/>
</dbReference>
<dbReference type="PROSITE" id="PS51257">
    <property type="entry name" value="PROKAR_LIPOPROTEIN"/>
    <property type="match status" value="1"/>
</dbReference>